<feature type="domain" description="Protein kinase" evidence="1">
    <location>
        <begin position="1"/>
        <end position="194"/>
    </location>
</feature>
<dbReference type="InterPro" id="IPR001245">
    <property type="entry name" value="Ser-Thr/Tyr_kinase_cat_dom"/>
</dbReference>
<dbReference type="PROSITE" id="PS50011">
    <property type="entry name" value="PROTEIN_KINASE_DOM"/>
    <property type="match status" value="1"/>
</dbReference>
<evidence type="ECO:0000313" key="2">
    <source>
        <dbReference type="EMBL" id="CAL1543100.1"/>
    </source>
</evidence>
<dbReference type="GO" id="GO:0005524">
    <property type="term" value="F:ATP binding"/>
    <property type="evidence" value="ECO:0007669"/>
    <property type="project" value="InterPro"/>
</dbReference>
<organism evidence="2 3">
    <name type="scientific">Lymnaea stagnalis</name>
    <name type="common">Great pond snail</name>
    <name type="synonym">Helix stagnalis</name>
    <dbReference type="NCBI Taxonomy" id="6523"/>
    <lineage>
        <taxon>Eukaryota</taxon>
        <taxon>Metazoa</taxon>
        <taxon>Spiralia</taxon>
        <taxon>Lophotrochozoa</taxon>
        <taxon>Mollusca</taxon>
        <taxon>Gastropoda</taxon>
        <taxon>Heterobranchia</taxon>
        <taxon>Euthyneura</taxon>
        <taxon>Panpulmonata</taxon>
        <taxon>Hygrophila</taxon>
        <taxon>Lymnaeoidea</taxon>
        <taxon>Lymnaeidae</taxon>
        <taxon>Lymnaea</taxon>
    </lineage>
</organism>
<dbReference type="GO" id="GO:0004672">
    <property type="term" value="F:protein kinase activity"/>
    <property type="evidence" value="ECO:0007669"/>
    <property type="project" value="InterPro"/>
</dbReference>
<gene>
    <name evidence="2" type="ORF">GSLYS_00016634001</name>
</gene>
<evidence type="ECO:0000313" key="3">
    <source>
        <dbReference type="Proteomes" id="UP001497497"/>
    </source>
</evidence>
<dbReference type="InterPro" id="IPR000719">
    <property type="entry name" value="Prot_kinase_dom"/>
</dbReference>
<protein>
    <recommendedName>
        <fullName evidence="1">Protein kinase domain-containing protein</fullName>
    </recommendedName>
</protein>
<comment type="caution">
    <text evidence="2">The sequence shown here is derived from an EMBL/GenBank/DDBJ whole genome shotgun (WGS) entry which is preliminary data.</text>
</comment>
<sequence>IQVGKTLQKLWGKSWIIGDFCGSDVYVDQENGTYKVYVVSLSHLNLLNTDVLAKENVLEDAQEVFRAAPEVLKHSMFSRASDTYCLGHLIWETLTAFDNPKMKKDDFKEKLQFDGFKSLSQIKDEIRRNNENEEKEKLEVPDYNQWVQKYYNEKVQEKLEERLTKPKCCSEDFYLFIKECLHVKDCNRPTKSLV</sequence>
<dbReference type="Proteomes" id="UP001497497">
    <property type="component" value="Unassembled WGS sequence"/>
</dbReference>
<feature type="non-terminal residue" evidence="2">
    <location>
        <position position="194"/>
    </location>
</feature>
<proteinExistence type="predicted"/>
<keyword evidence="3" id="KW-1185">Reference proteome</keyword>
<name>A0AAV2I8I4_LYMST</name>
<dbReference type="EMBL" id="CAXITT010000525">
    <property type="protein sequence ID" value="CAL1543100.1"/>
    <property type="molecule type" value="Genomic_DNA"/>
</dbReference>
<feature type="non-terminal residue" evidence="2">
    <location>
        <position position="1"/>
    </location>
</feature>
<reference evidence="2 3" key="1">
    <citation type="submission" date="2024-04" db="EMBL/GenBank/DDBJ databases">
        <authorList>
            <consortium name="Genoscope - CEA"/>
            <person name="William W."/>
        </authorList>
    </citation>
    <scope>NUCLEOTIDE SEQUENCE [LARGE SCALE GENOMIC DNA]</scope>
</reference>
<dbReference type="Pfam" id="PF07714">
    <property type="entry name" value="PK_Tyr_Ser-Thr"/>
    <property type="match status" value="1"/>
</dbReference>
<evidence type="ECO:0000259" key="1">
    <source>
        <dbReference type="PROSITE" id="PS50011"/>
    </source>
</evidence>
<dbReference type="SUPFAM" id="SSF56112">
    <property type="entry name" value="Protein kinase-like (PK-like)"/>
    <property type="match status" value="1"/>
</dbReference>
<accession>A0AAV2I8I4</accession>
<dbReference type="InterPro" id="IPR011009">
    <property type="entry name" value="Kinase-like_dom_sf"/>
</dbReference>
<dbReference type="AlphaFoldDB" id="A0AAV2I8I4"/>
<dbReference type="Gene3D" id="1.10.510.10">
    <property type="entry name" value="Transferase(Phosphotransferase) domain 1"/>
    <property type="match status" value="1"/>
</dbReference>